<name>A0ABN3P8Y4_9ACTN</name>
<evidence type="ECO:0000313" key="1">
    <source>
        <dbReference type="EMBL" id="GAA2572811.1"/>
    </source>
</evidence>
<reference evidence="1 2" key="1">
    <citation type="journal article" date="2019" name="Int. J. Syst. Evol. Microbiol.">
        <title>The Global Catalogue of Microorganisms (GCM) 10K type strain sequencing project: providing services to taxonomists for standard genome sequencing and annotation.</title>
        <authorList>
            <consortium name="The Broad Institute Genomics Platform"/>
            <consortium name="The Broad Institute Genome Sequencing Center for Infectious Disease"/>
            <person name="Wu L."/>
            <person name="Ma J."/>
        </authorList>
    </citation>
    <scope>NUCLEOTIDE SEQUENCE [LARGE SCALE GENOMIC DNA]</scope>
    <source>
        <strain evidence="1 2">JCM 6833</strain>
    </source>
</reference>
<dbReference type="Proteomes" id="UP001501509">
    <property type="component" value="Unassembled WGS sequence"/>
</dbReference>
<dbReference type="Pfam" id="PF10604">
    <property type="entry name" value="Polyketide_cyc2"/>
    <property type="match status" value="1"/>
</dbReference>
<dbReference type="SUPFAM" id="SSF55961">
    <property type="entry name" value="Bet v1-like"/>
    <property type="match status" value="1"/>
</dbReference>
<evidence type="ECO:0008006" key="3">
    <source>
        <dbReference type="Google" id="ProtNLM"/>
    </source>
</evidence>
<gene>
    <name evidence="1" type="ORF">GCM10010411_00550</name>
</gene>
<keyword evidence="2" id="KW-1185">Reference proteome</keyword>
<comment type="caution">
    <text evidence="1">The sequence shown here is derived from an EMBL/GenBank/DDBJ whole genome shotgun (WGS) entry which is preliminary data.</text>
</comment>
<organism evidence="1 2">
    <name type="scientific">Actinomadura fulvescens</name>
    <dbReference type="NCBI Taxonomy" id="46160"/>
    <lineage>
        <taxon>Bacteria</taxon>
        <taxon>Bacillati</taxon>
        <taxon>Actinomycetota</taxon>
        <taxon>Actinomycetes</taxon>
        <taxon>Streptosporangiales</taxon>
        <taxon>Thermomonosporaceae</taxon>
        <taxon>Actinomadura</taxon>
    </lineage>
</organism>
<sequence length="143" mass="16326">MAPFVSQIEIARPADEVFAYVTDPARFPEWQHDVVDVRLGAGETFTTRRRIGRPERTMTQRVTVNDPPRRWAVRALDGPVRPNAEITVEPLGDRSRVTFSLDFEGRGIGRLLVPLVVRRGARKGAPVSYRRLKERLEGVRHTR</sequence>
<dbReference type="RefSeq" id="WP_344536514.1">
    <property type="nucleotide sequence ID" value="NZ_BAAATD010000001.1"/>
</dbReference>
<protein>
    <recommendedName>
        <fullName evidence="3">SRPBCC family protein</fullName>
    </recommendedName>
</protein>
<dbReference type="Gene3D" id="3.30.530.20">
    <property type="match status" value="1"/>
</dbReference>
<accession>A0ABN3P8Y4</accession>
<dbReference type="InterPro" id="IPR023393">
    <property type="entry name" value="START-like_dom_sf"/>
</dbReference>
<evidence type="ECO:0000313" key="2">
    <source>
        <dbReference type="Proteomes" id="UP001501509"/>
    </source>
</evidence>
<dbReference type="InterPro" id="IPR019587">
    <property type="entry name" value="Polyketide_cyclase/dehydratase"/>
</dbReference>
<proteinExistence type="predicted"/>
<dbReference type="EMBL" id="BAAATD010000001">
    <property type="protein sequence ID" value="GAA2572811.1"/>
    <property type="molecule type" value="Genomic_DNA"/>
</dbReference>